<gene>
    <name evidence="2" type="ORF">METUNv1_01742</name>
</gene>
<dbReference type="AlphaFoldDB" id="F5RBU7"/>
<proteinExistence type="predicted"/>
<keyword evidence="3" id="KW-1185">Reference proteome</keyword>
<feature type="domain" description="Bacteriophage Mu Gp45 N-terminal" evidence="1">
    <location>
        <begin position="33"/>
        <end position="91"/>
    </location>
</feature>
<organism evidence="2 3">
    <name type="scientific">Methyloversatilis universalis (strain ATCC BAA-1314 / DSM 25237 / JCM 13912 / CCUG 52030 / FAM5)</name>
    <dbReference type="NCBI Taxonomy" id="1000565"/>
    <lineage>
        <taxon>Bacteria</taxon>
        <taxon>Pseudomonadati</taxon>
        <taxon>Pseudomonadota</taxon>
        <taxon>Betaproteobacteria</taxon>
        <taxon>Nitrosomonadales</taxon>
        <taxon>Sterolibacteriaceae</taxon>
        <taxon>Methyloversatilis</taxon>
    </lineage>
</organism>
<dbReference type="Pfam" id="PF06890">
    <property type="entry name" value="Phage_Mu_Gp45"/>
    <property type="match status" value="1"/>
</dbReference>
<dbReference type="Proteomes" id="UP000005019">
    <property type="component" value="Unassembled WGS sequence"/>
</dbReference>
<dbReference type="EMBL" id="AFHG01000044">
    <property type="protein sequence ID" value="EGK71964.1"/>
    <property type="molecule type" value="Genomic_DNA"/>
</dbReference>
<accession>F5RBU7</accession>
<evidence type="ECO:0000259" key="1">
    <source>
        <dbReference type="Pfam" id="PF06890"/>
    </source>
</evidence>
<evidence type="ECO:0000313" key="2">
    <source>
        <dbReference type="EMBL" id="EGK71964.1"/>
    </source>
</evidence>
<name>F5RBU7_METUF</name>
<dbReference type="RefSeq" id="WP_008060795.1">
    <property type="nucleotide sequence ID" value="NZ_AFHG01000044.1"/>
</dbReference>
<evidence type="ECO:0000313" key="3">
    <source>
        <dbReference type="Proteomes" id="UP000005019"/>
    </source>
</evidence>
<dbReference type="eggNOG" id="COG4384">
    <property type="taxonomic scope" value="Bacteria"/>
</dbReference>
<sequence length="187" mass="19808">MQPVDLIRREIGRALASTRQAFRGVLSSYRHRTNGGPMLARAEGLADERLADIEIMQQAGLASGLPPGTPVILLPIGGKTAQSVVIASEHGAYRVQVAPGEVALYHLTEPDCSVHLKAGRIVGIKCDKLEVTADSEIQLTAPIVKVSHDVQVRSASTPYSLNALLAAYNGHKHTETGSVTNGPDSTV</sequence>
<dbReference type="OrthoDB" id="9802994at2"/>
<dbReference type="InterPro" id="IPR053861">
    <property type="entry name" value="Phage_Mu_Gp45_N"/>
</dbReference>
<reference evidence="2 3" key="1">
    <citation type="journal article" date="2011" name="J. Bacteriol.">
        <title>Genome sequence of Methyloversatilis universalis FAM5T, a methylotrophic representative of the order Rhodocyclales.</title>
        <authorList>
            <person name="Kittichotirat W."/>
            <person name="Good N.M."/>
            <person name="Hall R."/>
            <person name="Bringel F."/>
            <person name="Lajus A."/>
            <person name="Medigue C."/>
            <person name="Smalley N.E."/>
            <person name="Beck D."/>
            <person name="Bumgarner R."/>
            <person name="Vuilleumier S."/>
            <person name="Kalyuzhnaya M.G."/>
        </authorList>
    </citation>
    <scope>NUCLEOTIDE SEQUENCE [LARGE SCALE GENOMIC DNA]</scope>
    <source>
        <strain evidence="3">ATCC BAA-1314 / JCM 13912 / FAM5</strain>
    </source>
</reference>
<dbReference type="STRING" id="1000565.METUNv1_01742"/>
<protein>
    <submittedName>
        <fullName evidence="2">Phage baseplate assembly protein V</fullName>
    </submittedName>
</protein>
<comment type="caution">
    <text evidence="2">The sequence shown here is derived from an EMBL/GenBank/DDBJ whole genome shotgun (WGS) entry which is preliminary data.</text>
</comment>